<dbReference type="InterPro" id="IPR008995">
    <property type="entry name" value="Mo/tungstate-bd_C_term_dom"/>
</dbReference>
<keyword evidence="5 10" id="KW-0067">ATP-binding</keyword>
<dbReference type="InterPro" id="IPR012340">
    <property type="entry name" value="NA-bd_OB-fold"/>
</dbReference>
<proteinExistence type="predicted"/>
<dbReference type="Gene3D" id="2.40.50.140">
    <property type="entry name" value="Nucleic acid-binding proteins"/>
    <property type="match status" value="1"/>
</dbReference>
<gene>
    <name evidence="10" type="ORF">SAMN04488541_104033</name>
</gene>
<reference evidence="11" key="1">
    <citation type="submission" date="2016-10" db="EMBL/GenBank/DDBJ databases">
        <authorList>
            <person name="Varghese N."/>
            <person name="Submissions S."/>
        </authorList>
    </citation>
    <scope>NUCLEOTIDE SEQUENCE [LARGE SCALE GENOMIC DNA]</scope>
    <source>
        <strain>GEY</strain>
        <strain evidence="11">DSM 9560</strain>
    </source>
</reference>
<keyword evidence="11" id="KW-1185">Reference proteome</keyword>
<keyword evidence="6" id="KW-0408">Iron</keyword>
<keyword evidence="7" id="KW-0406">Ion transport</keyword>
<keyword evidence="1" id="KW-0813">Transport</keyword>
<dbReference type="GO" id="GO:0005524">
    <property type="term" value="F:ATP binding"/>
    <property type="evidence" value="ECO:0007669"/>
    <property type="project" value="UniProtKB-KW"/>
</dbReference>
<accession>A0A1I2J3G7</accession>
<dbReference type="SMART" id="SM00382">
    <property type="entry name" value="AAA"/>
    <property type="match status" value="1"/>
</dbReference>
<sequence length="331" mass="37333">MFLEVKNISKKYQQQAEKAVSNISFSVDKGEILAIVGESGSGKTSLLHIIGGLLEPDEGSIFLENERVLPPSARLVAGHPHINIVHQNFKMFPLFNVYDNISYFLRHYNIDYQNHRVSELLSLCKLEGIERKLPNELSGGQLQRVALAVALANRPKLLLLDEPFSNLDASLKLYLKKEIANILKESKTTAIIVTHDPQDAFLLADRIAVLHQGKLLQVDKPHIVYQFPINQYVAQLFGEVNLFDNGTAELFQLTHKQSSIMIRPHDVLIGNKKTLNAVEAAIKTIDFMGAFYRLEVVLPNDKAFIIYTSFTDAQVNEKICVQIDKQKLLIF</sequence>
<dbReference type="GO" id="GO:0016020">
    <property type="term" value="C:membrane"/>
    <property type="evidence" value="ECO:0007669"/>
    <property type="project" value="InterPro"/>
</dbReference>
<dbReference type="EMBL" id="FONY01000040">
    <property type="protein sequence ID" value="SFF48413.1"/>
    <property type="molecule type" value="Genomic_DNA"/>
</dbReference>
<dbReference type="CDD" id="cd03259">
    <property type="entry name" value="ABC_Carb_Solutes_like"/>
    <property type="match status" value="1"/>
</dbReference>
<name>A0A1I2J3G7_9BACT</name>
<evidence type="ECO:0000256" key="1">
    <source>
        <dbReference type="ARBA" id="ARBA00022448"/>
    </source>
</evidence>
<dbReference type="PANTHER" id="PTHR42781:SF4">
    <property type="entry name" value="SPERMIDINE_PUTRESCINE IMPORT ATP-BINDING PROTEIN POTA"/>
    <property type="match status" value="1"/>
</dbReference>
<keyword evidence="4" id="KW-0547">Nucleotide-binding</keyword>
<evidence type="ECO:0000256" key="5">
    <source>
        <dbReference type="ARBA" id="ARBA00022840"/>
    </source>
</evidence>
<protein>
    <submittedName>
        <fullName evidence="10">Iron(III) transport system ATP-binding protein</fullName>
    </submittedName>
</protein>
<dbReference type="SUPFAM" id="SSF50331">
    <property type="entry name" value="MOP-like"/>
    <property type="match status" value="1"/>
</dbReference>
<dbReference type="Gene3D" id="2.40.50.100">
    <property type="match status" value="1"/>
</dbReference>
<dbReference type="AlphaFoldDB" id="A0A1I2J3G7"/>
<dbReference type="InterPro" id="IPR003439">
    <property type="entry name" value="ABC_transporter-like_ATP-bd"/>
</dbReference>
<dbReference type="InterPro" id="IPR003593">
    <property type="entry name" value="AAA+_ATPase"/>
</dbReference>
<keyword evidence="3" id="KW-0410">Iron transport</keyword>
<dbReference type="InterPro" id="IPR015853">
    <property type="entry name" value="ABC_transpr_FbpC"/>
</dbReference>
<dbReference type="Pfam" id="PF00005">
    <property type="entry name" value="ABC_tran"/>
    <property type="match status" value="1"/>
</dbReference>
<dbReference type="GO" id="GO:0016887">
    <property type="term" value="F:ATP hydrolysis activity"/>
    <property type="evidence" value="ECO:0007669"/>
    <property type="project" value="InterPro"/>
</dbReference>
<dbReference type="InterPro" id="IPR027417">
    <property type="entry name" value="P-loop_NTPase"/>
</dbReference>
<dbReference type="Proteomes" id="UP000199513">
    <property type="component" value="Unassembled WGS sequence"/>
</dbReference>
<evidence type="ECO:0000259" key="9">
    <source>
        <dbReference type="PROSITE" id="PS50893"/>
    </source>
</evidence>
<dbReference type="STRING" id="1003.SAMN04488541_104033"/>
<dbReference type="InterPro" id="IPR050093">
    <property type="entry name" value="ABC_SmlMolc_Importer"/>
</dbReference>
<dbReference type="PANTHER" id="PTHR42781">
    <property type="entry name" value="SPERMIDINE/PUTRESCINE IMPORT ATP-BINDING PROTEIN POTA"/>
    <property type="match status" value="1"/>
</dbReference>
<dbReference type="RefSeq" id="WP_091548907.1">
    <property type="nucleotide sequence ID" value="NZ_FONY01000040.1"/>
</dbReference>
<dbReference type="PROSITE" id="PS00211">
    <property type="entry name" value="ABC_TRANSPORTER_1"/>
    <property type="match status" value="1"/>
</dbReference>
<dbReference type="SUPFAM" id="SSF52540">
    <property type="entry name" value="P-loop containing nucleoside triphosphate hydrolases"/>
    <property type="match status" value="1"/>
</dbReference>
<evidence type="ECO:0000256" key="7">
    <source>
        <dbReference type="ARBA" id="ARBA00023065"/>
    </source>
</evidence>
<dbReference type="PROSITE" id="PS50893">
    <property type="entry name" value="ABC_TRANSPORTER_2"/>
    <property type="match status" value="1"/>
</dbReference>
<evidence type="ECO:0000313" key="10">
    <source>
        <dbReference type="EMBL" id="SFF48413.1"/>
    </source>
</evidence>
<evidence type="ECO:0000256" key="2">
    <source>
        <dbReference type="ARBA" id="ARBA00022475"/>
    </source>
</evidence>
<organism evidence="10 11">
    <name type="scientific">Thermoflexibacter ruber</name>
    <dbReference type="NCBI Taxonomy" id="1003"/>
    <lineage>
        <taxon>Bacteria</taxon>
        <taxon>Pseudomonadati</taxon>
        <taxon>Bacteroidota</taxon>
        <taxon>Cytophagia</taxon>
        <taxon>Cytophagales</taxon>
        <taxon>Thermoflexibacteraceae</taxon>
        <taxon>Thermoflexibacter</taxon>
    </lineage>
</organism>
<feature type="domain" description="ABC transporter" evidence="9">
    <location>
        <begin position="3"/>
        <end position="237"/>
    </location>
</feature>
<evidence type="ECO:0000313" key="11">
    <source>
        <dbReference type="Proteomes" id="UP000199513"/>
    </source>
</evidence>
<keyword evidence="8" id="KW-0472">Membrane</keyword>
<dbReference type="InterPro" id="IPR017871">
    <property type="entry name" value="ABC_transporter-like_CS"/>
</dbReference>
<keyword evidence="2" id="KW-1003">Cell membrane</keyword>
<evidence type="ECO:0000256" key="8">
    <source>
        <dbReference type="ARBA" id="ARBA00023136"/>
    </source>
</evidence>
<dbReference type="GO" id="GO:0015408">
    <property type="term" value="F:ABC-type ferric iron transporter activity"/>
    <property type="evidence" value="ECO:0007669"/>
    <property type="project" value="InterPro"/>
</dbReference>
<evidence type="ECO:0000256" key="6">
    <source>
        <dbReference type="ARBA" id="ARBA00023004"/>
    </source>
</evidence>
<dbReference type="OrthoDB" id="9802264at2"/>
<dbReference type="Gene3D" id="3.40.50.300">
    <property type="entry name" value="P-loop containing nucleotide triphosphate hydrolases"/>
    <property type="match status" value="1"/>
</dbReference>
<evidence type="ECO:0000256" key="3">
    <source>
        <dbReference type="ARBA" id="ARBA00022496"/>
    </source>
</evidence>
<evidence type="ECO:0000256" key="4">
    <source>
        <dbReference type="ARBA" id="ARBA00022741"/>
    </source>
</evidence>